<comment type="subunit">
    <text evidence="7">Component of the SMC5-SMC6 complex.</text>
</comment>
<dbReference type="GO" id="GO:0005634">
    <property type="term" value="C:nucleus"/>
    <property type="evidence" value="ECO:0007669"/>
    <property type="project" value="UniProtKB-SubCell"/>
</dbReference>
<reference evidence="11" key="1">
    <citation type="submission" date="2020-05" db="EMBL/GenBank/DDBJ databases">
        <title>Phylogenomic resolution of chytrid fungi.</title>
        <authorList>
            <person name="Stajich J.E."/>
            <person name="Amses K."/>
            <person name="Simmons R."/>
            <person name="Seto K."/>
            <person name="Myers J."/>
            <person name="Bonds A."/>
            <person name="Quandt C.A."/>
            <person name="Barry K."/>
            <person name="Liu P."/>
            <person name="Grigoriev I."/>
            <person name="Longcore J.E."/>
            <person name="James T.Y."/>
        </authorList>
    </citation>
    <scope>NUCLEOTIDE SEQUENCE</scope>
    <source>
        <strain evidence="11">JEL0513</strain>
    </source>
</reference>
<keyword evidence="6 7" id="KW-0539">Nucleus</keyword>
<organism evidence="11 12">
    <name type="scientific">Physocladia obscura</name>
    <dbReference type="NCBI Taxonomy" id="109957"/>
    <lineage>
        <taxon>Eukaryota</taxon>
        <taxon>Fungi</taxon>
        <taxon>Fungi incertae sedis</taxon>
        <taxon>Chytridiomycota</taxon>
        <taxon>Chytridiomycota incertae sedis</taxon>
        <taxon>Chytridiomycetes</taxon>
        <taxon>Chytridiales</taxon>
        <taxon>Chytriomycetaceae</taxon>
        <taxon>Physocladia</taxon>
    </lineage>
</organism>
<evidence type="ECO:0000313" key="11">
    <source>
        <dbReference type="EMBL" id="KAJ3134681.1"/>
    </source>
</evidence>
<evidence type="ECO:0000256" key="4">
    <source>
        <dbReference type="ARBA" id="ARBA00023172"/>
    </source>
</evidence>
<feature type="compositionally biased region" description="Acidic residues" evidence="8">
    <location>
        <begin position="20"/>
        <end position="30"/>
    </location>
</feature>
<evidence type="ECO:0000256" key="1">
    <source>
        <dbReference type="ARBA" id="ARBA00004123"/>
    </source>
</evidence>
<dbReference type="Proteomes" id="UP001211907">
    <property type="component" value="Unassembled WGS sequence"/>
</dbReference>
<dbReference type="AlphaFoldDB" id="A0AAD5T9H5"/>
<evidence type="ECO:0000259" key="10">
    <source>
        <dbReference type="Pfam" id="PF15412"/>
    </source>
</evidence>
<proteinExistence type="inferred from homology"/>
<keyword evidence="12" id="KW-1185">Reference proteome</keyword>
<dbReference type="GO" id="GO:0006281">
    <property type="term" value="P:DNA repair"/>
    <property type="evidence" value="ECO:0007669"/>
    <property type="project" value="UniProtKB-UniRule"/>
</dbReference>
<feature type="domain" description="Nse4/EID protein Nse3/MAGE-binding" evidence="10">
    <location>
        <begin position="157"/>
        <end position="210"/>
    </location>
</feature>
<protein>
    <recommendedName>
        <fullName evidence="7">Non-structural maintenance of chromosomes element 4</fullName>
    </recommendedName>
</protein>
<comment type="similarity">
    <text evidence="2 7">Belongs to the NSE4 family.</text>
</comment>
<keyword evidence="3 7" id="KW-0227">DNA damage</keyword>
<evidence type="ECO:0000256" key="3">
    <source>
        <dbReference type="ARBA" id="ARBA00022763"/>
    </source>
</evidence>
<comment type="subcellular location">
    <subcellularLocation>
        <location evidence="1 7">Nucleus</location>
    </subcellularLocation>
</comment>
<evidence type="ECO:0000256" key="2">
    <source>
        <dbReference type="ARBA" id="ARBA00008997"/>
    </source>
</evidence>
<evidence type="ECO:0000256" key="7">
    <source>
        <dbReference type="RuleBase" id="RU365071"/>
    </source>
</evidence>
<comment type="function">
    <text evidence="7">Component of the SMC5-SMC6 complex, that promotes sister chromatid alignment after DNA damage and facilitates double-stranded DNA breaks (DSBs) repair via homologous recombination between sister chromatids.</text>
</comment>
<comment type="caution">
    <text evidence="11">The sequence shown here is derived from an EMBL/GenBank/DDBJ whole genome shotgun (WGS) entry which is preliminary data.</text>
</comment>
<dbReference type="InterPro" id="IPR014854">
    <property type="entry name" value="Nse4_C"/>
</dbReference>
<evidence type="ECO:0000256" key="6">
    <source>
        <dbReference type="ARBA" id="ARBA00023242"/>
    </source>
</evidence>
<dbReference type="PANTHER" id="PTHR16140">
    <property type="entry name" value="NON-STRUCTURAL MAINTENANCE OF CHROMOSOMES ELEMENT 4"/>
    <property type="match status" value="1"/>
</dbReference>
<dbReference type="PANTHER" id="PTHR16140:SF0">
    <property type="entry name" value="NON-STRUCTURAL MAINTENANCE OF CHROMOSOMES ELEMENT 4"/>
    <property type="match status" value="1"/>
</dbReference>
<dbReference type="GO" id="GO:0006310">
    <property type="term" value="P:DNA recombination"/>
    <property type="evidence" value="ECO:0007669"/>
    <property type="project" value="UniProtKB-UniRule"/>
</dbReference>
<dbReference type="Pfam" id="PF15412">
    <property type="entry name" value="Nse4-Nse3_bdg"/>
    <property type="match status" value="1"/>
</dbReference>
<sequence>MPRRSSVSNIPKRIHNNNDTSEDESSDDEFANATQRAAAKKRKLDNRNKNKANSSQQSNNSNDANNSSGDGDSNDDNNDDNDGDDDDDDNDDIDDLPPAQSKDEKRAIRRSYRELQQHIEDNQSEMIKPNSTGILESLKRANENFENVQTSQEAALDSKVLTTAAKLTVKKVMNMKLAGRSLNIGDFMKRVRARLLPADARGGGLNDDDENMHELDWIRLRKEVAVCGFSAPALEFMYGPLSVEQKTRNQSRKFGNRLQKDLTQLQKPQELVETDIQKQENETTKCVANVFKVLMRKGAMNFFEFVINPESFSQSVENIFYVSFLIRDGLVSMDIEDGQPILKRSKTEKCWEEIIDAYDIQDTVIPTRARTQEPAAARNADKWYG</sequence>
<gene>
    <name evidence="11" type="primary">NSE4</name>
    <name evidence="11" type="ORF">HK100_003444</name>
</gene>
<evidence type="ECO:0000259" key="9">
    <source>
        <dbReference type="Pfam" id="PF08743"/>
    </source>
</evidence>
<feature type="domain" description="Non-structural maintenance of chromosome element 4 C-terminal" evidence="9">
    <location>
        <begin position="300"/>
        <end position="347"/>
    </location>
</feature>
<keyword evidence="5 7" id="KW-0234">DNA repair</keyword>
<accession>A0AAD5T9H5</accession>
<name>A0AAD5T9H5_9FUNG</name>
<dbReference type="Pfam" id="PF08743">
    <property type="entry name" value="Nse4_C"/>
    <property type="match status" value="1"/>
</dbReference>
<dbReference type="InterPro" id="IPR029225">
    <property type="entry name" value="Nse4_Nse3-bd"/>
</dbReference>
<dbReference type="EMBL" id="JADGJH010000186">
    <property type="protein sequence ID" value="KAJ3134681.1"/>
    <property type="molecule type" value="Genomic_DNA"/>
</dbReference>
<dbReference type="GO" id="GO:0030915">
    <property type="term" value="C:Smc5-Smc6 complex"/>
    <property type="evidence" value="ECO:0007669"/>
    <property type="project" value="UniProtKB-UniRule"/>
</dbReference>
<feature type="compositionally biased region" description="Low complexity" evidence="8">
    <location>
        <begin position="51"/>
        <end position="71"/>
    </location>
</feature>
<dbReference type="InterPro" id="IPR027786">
    <property type="entry name" value="Nse4/EID"/>
</dbReference>
<keyword evidence="4 7" id="KW-0233">DNA recombination</keyword>
<evidence type="ECO:0000256" key="8">
    <source>
        <dbReference type="SAM" id="MobiDB-lite"/>
    </source>
</evidence>
<feature type="compositionally biased region" description="Acidic residues" evidence="8">
    <location>
        <begin position="72"/>
        <end position="95"/>
    </location>
</feature>
<evidence type="ECO:0000313" key="12">
    <source>
        <dbReference type="Proteomes" id="UP001211907"/>
    </source>
</evidence>
<evidence type="ECO:0000256" key="5">
    <source>
        <dbReference type="ARBA" id="ARBA00023204"/>
    </source>
</evidence>
<feature type="region of interest" description="Disordered" evidence="8">
    <location>
        <begin position="1"/>
        <end position="107"/>
    </location>
</feature>